<comment type="caution">
    <text evidence="2">The sequence shown here is derived from an EMBL/GenBank/DDBJ whole genome shotgun (WGS) entry which is preliminary data.</text>
</comment>
<accession>A0ABN2C6J0</accession>
<evidence type="ECO:0000256" key="1">
    <source>
        <dbReference type="SAM" id="MobiDB-lite"/>
    </source>
</evidence>
<name>A0ABN2C6J0_9MICO</name>
<organism evidence="2 3">
    <name type="scientific">Dermacoccus barathri</name>
    <dbReference type="NCBI Taxonomy" id="322601"/>
    <lineage>
        <taxon>Bacteria</taxon>
        <taxon>Bacillati</taxon>
        <taxon>Actinomycetota</taxon>
        <taxon>Actinomycetes</taxon>
        <taxon>Micrococcales</taxon>
        <taxon>Dermacoccaceae</taxon>
        <taxon>Dermacoccus</taxon>
    </lineage>
</organism>
<keyword evidence="3" id="KW-1185">Reference proteome</keyword>
<dbReference type="EMBL" id="BAAANV010000066">
    <property type="protein sequence ID" value="GAA1553590.1"/>
    <property type="molecule type" value="Genomic_DNA"/>
</dbReference>
<evidence type="ECO:0000313" key="3">
    <source>
        <dbReference type="Proteomes" id="UP001501288"/>
    </source>
</evidence>
<gene>
    <name evidence="2" type="ORF">GCM10009762_27890</name>
</gene>
<feature type="compositionally biased region" description="Basic and acidic residues" evidence="1">
    <location>
        <begin position="68"/>
        <end position="83"/>
    </location>
</feature>
<dbReference type="Proteomes" id="UP001501288">
    <property type="component" value="Unassembled WGS sequence"/>
</dbReference>
<protein>
    <submittedName>
        <fullName evidence="2">Uncharacterized protein</fullName>
    </submittedName>
</protein>
<reference evidence="2 3" key="1">
    <citation type="journal article" date="2019" name="Int. J. Syst. Evol. Microbiol.">
        <title>The Global Catalogue of Microorganisms (GCM) 10K type strain sequencing project: providing services to taxonomists for standard genome sequencing and annotation.</title>
        <authorList>
            <consortium name="The Broad Institute Genomics Platform"/>
            <consortium name="The Broad Institute Genome Sequencing Center for Infectious Disease"/>
            <person name="Wu L."/>
            <person name="Ma J."/>
        </authorList>
    </citation>
    <scope>NUCLEOTIDE SEQUENCE [LARGE SCALE GENOMIC DNA]</scope>
    <source>
        <strain evidence="2 3">JCM 14588</strain>
    </source>
</reference>
<feature type="region of interest" description="Disordered" evidence="1">
    <location>
        <begin position="1"/>
        <end position="95"/>
    </location>
</feature>
<feature type="compositionally biased region" description="Basic and acidic residues" evidence="1">
    <location>
        <begin position="1"/>
        <end position="40"/>
    </location>
</feature>
<evidence type="ECO:0000313" key="2">
    <source>
        <dbReference type="EMBL" id="GAA1553590.1"/>
    </source>
</evidence>
<proteinExistence type="predicted"/>
<sequence>MTERDGAAVGAHDPHAENEFPEATPEREGLDHRRQEHEGGHEDDDAPPCSDRIRGGADQLQRGPVEAEEGHRPHDEVDDHAENAHAYAGRGQVESDRLTGDLRRAGEIPQRAQFPIVDVCHANRLLAAAGA</sequence>